<organism evidence="2 3">
    <name type="scientific">Linum tenue</name>
    <dbReference type="NCBI Taxonomy" id="586396"/>
    <lineage>
        <taxon>Eukaryota</taxon>
        <taxon>Viridiplantae</taxon>
        <taxon>Streptophyta</taxon>
        <taxon>Embryophyta</taxon>
        <taxon>Tracheophyta</taxon>
        <taxon>Spermatophyta</taxon>
        <taxon>Magnoliopsida</taxon>
        <taxon>eudicotyledons</taxon>
        <taxon>Gunneridae</taxon>
        <taxon>Pentapetalae</taxon>
        <taxon>rosids</taxon>
        <taxon>fabids</taxon>
        <taxon>Malpighiales</taxon>
        <taxon>Linaceae</taxon>
        <taxon>Linum</taxon>
    </lineage>
</organism>
<comment type="caution">
    <text evidence="2">The sequence shown here is derived from an EMBL/GenBank/DDBJ whole genome shotgun (WGS) entry which is preliminary data.</text>
</comment>
<keyword evidence="3" id="KW-1185">Reference proteome</keyword>
<dbReference type="Proteomes" id="UP001154282">
    <property type="component" value="Unassembled WGS sequence"/>
</dbReference>
<evidence type="ECO:0000313" key="2">
    <source>
        <dbReference type="EMBL" id="CAI0556118.1"/>
    </source>
</evidence>
<feature type="compositionally biased region" description="Low complexity" evidence="1">
    <location>
        <begin position="41"/>
        <end position="55"/>
    </location>
</feature>
<feature type="compositionally biased region" description="Basic and acidic residues" evidence="1">
    <location>
        <begin position="28"/>
        <end position="40"/>
    </location>
</feature>
<gene>
    <name evidence="2" type="ORF">LITE_LOCUS47842</name>
</gene>
<dbReference type="AlphaFoldDB" id="A0AAV0REV0"/>
<feature type="compositionally biased region" description="Gly residues" evidence="1">
    <location>
        <begin position="69"/>
        <end position="86"/>
    </location>
</feature>
<protein>
    <submittedName>
        <fullName evidence="2">Uncharacterized protein</fullName>
    </submittedName>
</protein>
<feature type="region of interest" description="Disordered" evidence="1">
    <location>
        <begin position="1"/>
        <end position="86"/>
    </location>
</feature>
<name>A0AAV0REV0_9ROSI</name>
<sequence>MWEAFSGGAEAIGRVRDDGGGVSGGFRGEGDRRRGRERVGVRWVGAAAADSGPPVDRGDDVDDERFESGRGGGEGRGGLGEQGEVE</sequence>
<dbReference type="EMBL" id="CAMGYJ010000010">
    <property type="protein sequence ID" value="CAI0556118.1"/>
    <property type="molecule type" value="Genomic_DNA"/>
</dbReference>
<proteinExistence type="predicted"/>
<accession>A0AAV0REV0</accession>
<reference evidence="2" key="1">
    <citation type="submission" date="2022-08" db="EMBL/GenBank/DDBJ databases">
        <authorList>
            <person name="Gutierrez-Valencia J."/>
        </authorList>
    </citation>
    <scope>NUCLEOTIDE SEQUENCE</scope>
</reference>
<evidence type="ECO:0000256" key="1">
    <source>
        <dbReference type="SAM" id="MobiDB-lite"/>
    </source>
</evidence>
<evidence type="ECO:0000313" key="3">
    <source>
        <dbReference type="Proteomes" id="UP001154282"/>
    </source>
</evidence>